<sequence>MFQTKDTSSTFIIFSLLLAASLDQSYAAAPRKKLQAALERTAESNLLPWTQRQQAGRSPFTTADVDAMWAKHNRSAVRFFLRNGEWTMNGSADWYPGLQRSLQGRGGEVHELLIDLHAKMGLPDGLDLVWNLYDIPLIPATSQAYQQPPLFSMCSREGYADVPGISGGAFLFRFPTFNRSEVLARHPWKTRSNKAFWRGSPTGGNFSLDTWRDHVTFHLDTWPQYRRPQLVNLSQQHPDLLDAKFPSCVQCAPGVFEQMQKQLGQPEKVEWPSPDDLMSHKYIVDLDGNGWTERFLGQLAQQTAILKRHR</sequence>
<dbReference type="PANTHER" id="PTHR12203:SF35">
    <property type="entry name" value="PROTEIN O-GLUCOSYLTRANSFERASE 1"/>
    <property type="match status" value="1"/>
</dbReference>
<evidence type="ECO:0000259" key="4">
    <source>
        <dbReference type="SMART" id="SM00672"/>
    </source>
</evidence>
<accession>A0AAW1P1J1</accession>
<organism evidence="5 6">
    <name type="scientific">Symbiochloris irregularis</name>
    <dbReference type="NCBI Taxonomy" id="706552"/>
    <lineage>
        <taxon>Eukaryota</taxon>
        <taxon>Viridiplantae</taxon>
        <taxon>Chlorophyta</taxon>
        <taxon>core chlorophytes</taxon>
        <taxon>Trebouxiophyceae</taxon>
        <taxon>Trebouxiales</taxon>
        <taxon>Trebouxiaceae</taxon>
        <taxon>Symbiochloris</taxon>
    </lineage>
</organism>
<protein>
    <recommendedName>
        <fullName evidence="4">Glycosyl transferase CAP10 domain-containing protein</fullName>
    </recommendedName>
</protein>
<dbReference type="SMART" id="SM00672">
    <property type="entry name" value="CAP10"/>
    <property type="match status" value="1"/>
</dbReference>
<feature type="signal peptide" evidence="3">
    <location>
        <begin position="1"/>
        <end position="27"/>
    </location>
</feature>
<keyword evidence="3" id="KW-0732">Signal</keyword>
<evidence type="ECO:0000256" key="3">
    <source>
        <dbReference type="SAM" id="SignalP"/>
    </source>
</evidence>
<evidence type="ECO:0000313" key="6">
    <source>
        <dbReference type="Proteomes" id="UP001465755"/>
    </source>
</evidence>
<dbReference type="InterPro" id="IPR051091">
    <property type="entry name" value="O-Glucosyltr/Glycosyltrsf_90"/>
</dbReference>
<dbReference type="EMBL" id="JALJOQ010000079">
    <property type="protein sequence ID" value="KAK9800833.1"/>
    <property type="molecule type" value="Genomic_DNA"/>
</dbReference>
<keyword evidence="6" id="KW-1185">Reference proteome</keyword>
<comment type="caution">
    <text evidence="5">The sequence shown here is derived from an EMBL/GenBank/DDBJ whole genome shotgun (WGS) entry which is preliminary data.</text>
</comment>
<evidence type="ECO:0000256" key="2">
    <source>
        <dbReference type="ARBA" id="ARBA00022679"/>
    </source>
</evidence>
<gene>
    <name evidence="5" type="ORF">WJX73_006056</name>
</gene>
<keyword evidence="2" id="KW-0808">Transferase</keyword>
<dbReference type="PANTHER" id="PTHR12203">
    <property type="entry name" value="KDEL LYS-ASP-GLU-LEU CONTAINING - RELATED"/>
    <property type="match status" value="1"/>
</dbReference>
<reference evidence="5 6" key="1">
    <citation type="journal article" date="2024" name="Nat. Commun.">
        <title>Phylogenomics reveals the evolutionary origins of lichenization in chlorophyte algae.</title>
        <authorList>
            <person name="Puginier C."/>
            <person name="Libourel C."/>
            <person name="Otte J."/>
            <person name="Skaloud P."/>
            <person name="Haon M."/>
            <person name="Grisel S."/>
            <person name="Petersen M."/>
            <person name="Berrin J.G."/>
            <person name="Delaux P.M."/>
            <person name="Dal Grande F."/>
            <person name="Keller J."/>
        </authorList>
    </citation>
    <scope>NUCLEOTIDE SEQUENCE [LARGE SCALE GENOMIC DNA]</scope>
    <source>
        <strain evidence="5 6">SAG 2036</strain>
    </source>
</reference>
<dbReference type="AlphaFoldDB" id="A0AAW1P1J1"/>
<dbReference type="Pfam" id="PF05686">
    <property type="entry name" value="Glyco_transf_90"/>
    <property type="match status" value="1"/>
</dbReference>
<proteinExistence type="inferred from homology"/>
<feature type="chain" id="PRO_5044024943" description="Glycosyl transferase CAP10 domain-containing protein" evidence="3">
    <location>
        <begin position="28"/>
        <end position="310"/>
    </location>
</feature>
<evidence type="ECO:0000256" key="1">
    <source>
        <dbReference type="ARBA" id="ARBA00010118"/>
    </source>
</evidence>
<comment type="similarity">
    <text evidence="1">Belongs to the glycosyltransferase 90 family.</text>
</comment>
<dbReference type="GO" id="GO:0016740">
    <property type="term" value="F:transferase activity"/>
    <property type="evidence" value="ECO:0007669"/>
    <property type="project" value="UniProtKB-KW"/>
</dbReference>
<evidence type="ECO:0000313" key="5">
    <source>
        <dbReference type="EMBL" id="KAK9800833.1"/>
    </source>
</evidence>
<name>A0AAW1P1J1_9CHLO</name>
<feature type="domain" description="Glycosyl transferase CAP10" evidence="4">
    <location>
        <begin position="121"/>
        <end position="310"/>
    </location>
</feature>
<dbReference type="InterPro" id="IPR006598">
    <property type="entry name" value="CAP10"/>
</dbReference>
<dbReference type="Proteomes" id="UP001465755">
    <property type="component" value="Unassembled WGS sequence"/>
</dbReference>